<reference evidence="2" key="1">
    <citation type="journal article" date="2015" name="Proc. Natl. Acad. Sci. U.S.A.">
        <title>Networks of energetic and metabolic interactions define dynamics in microbial communities.</title>
        <authorList>
            <person name="Embree M."/>
            <person name="Liu J.K."/>
            <person name="Al-Bassam M.M."/>
            <person name="Zengler K."/>
        </authorList>
    </citation>
    <scope>NUCLEOTIDE SEQUENCE</scope>
</reference>
<dbReference type="GO" id="GO:0005829">
    <property type="term" value="C:cytosol"/>
    <property type="evidence" value="ECO:0007669"/>
    <property type="project" value="TreeGrafter"/>
</dbReference>
<dbReference type="InterPro" id="IPR030489">
    <property type="entry name" value="TR_Rrf2-type_CS"/>
</dbReference>
<dbReference type="SUPFAM" id="SSF46785">
    <property type="entry name" value="Winged helix' DNA-binding domain"/>
    <property type="match status" value="1"/>
</dbReference>
<dbReference type="Pfam" id="PF02082">
    <property type="entry name" value="Rrf2"/>
    <property type="match status" value="1"/>
</dbReference>
<evidence type="ECO:0000313" key="2">
    <source>
        <dbReference type="EMBL" id="KUG22360.1"/>
    </source>
</evidence>
<accession>A0A0W8FN44</accession>
<dbReference type="InterPro" id="IPR036388">
    <property type="entry name" value="WH-like_DNA-bd_sf"/>
</dbReference>
<sequence>MLVLARNYGKGNTFLKDIAREEEISEKYLSLIIIPLKGVGLINSVRGSSGGYALAKAPSQITLKNIVDVFEGDCLVDCVNNPNACQRVSTCASRDIWTLLGGKISETLSSITLEQLVVMNNEKKEQALSPSI</sequence>
<dbReference type="GO" id="GO:0003700">
    <property type="term" value="F:DNA-binding transcription factor activity"/>
    <property type="evidence" value="ECO:0007669"/>
    <property type="project" value="TreeGrafter"/>
</dbReference>
<proteinExistence type="predicted"/>
<dbReference type="PROSITE" id="PS01332">
    <property type="entry name" value="HTH_RRF2_1"/>
    <property type="match status" value="1"/>
</dbReference>
<dbReference type="EMBL" id="LNQE01000974">
    <property type="protein sequence ID" value="KUG22360.1"/>
    <property type="molecule type" value="Genomic_DNA"/>
</dbReference>
<dbReference type="GO" id="GO:0003677">
    <property type="term" value="F:DNA binding"/>
    <property type="evidence" value="ECO:0007669"/>
    <property type="project" value="UniProtKB-KW"/>
</dbReference>
<comment type="caution">
    <text evidence="2">The sequence shown here is derived from an EMBL/GenBank/DDBJ whole genome shotgun (WGS) entry which is preliminary data.</text>
</comment>
<dbReference type="NCBIfam" id="TIGR00738">
    <property type="entry name" value="rrf2_super"/>
    <property type="match status" value="1"/>
</dbReference>
<dbReference type="PANTHER" id="PTHR33221">
    <property type="entry name" value="WINGED HELIX-TURN-HELIX TRANSCRIPTIONAL REGULATOR, RRF2 FAMILY"/>
    <property type="match status" value="1"/>
</dbReference>
<gene>
    <name evidence="2" type="ORF">ASZ90_007899</name>
</gene>
<protein>
    <submittedName>
        <fullName evidence="2">Iron-sulfur cluster regulator iscr</fullName>
    </submittedName>
</protein>
<evidence type="ECO:0000256" key="1">
    <source>
        <dbReference type="ARBA" id="ARBA00023125"/>
    </source>
</evidence>
<dbReference type="InterPro" id="IPR000944">
    <property type="entry name" value="Tscrpt_reg_Rrf2"/>
</dbReference>
<keyword evidence="1" id="KW-0238">DNA-binding</keyword>
<dbReference type="PROSITE" id="PS51197">
    <property type="entry name" value="HTH_RRF2_2"/>
    <property type="match status" value="1"/>
</dbReference>
<dbReference type="Gene3D" id="1.10.10.10">
    <property type="entry name" value="Winged helix-like DNA-binding domain superfamily/Winged helix DNA-binding domain"/>
    <property type="match status" value="1"/>
</dbReference>
<name>A0A0W8FN44_9ZZZZ</name>
<dbReference type="InterPro" id="IPR036390">
    <property type="entry name" value="WH_DNA-bd_sf"/>
</dbReference>
<organism evidence="2">
    <name type="scientific">hydrocarbon metagenome</name>
    <dbReference type="NCBI Taxonomy" id="938273"/>
    <lineage>
        <taxon>unclassified sequences</taxon>
        <taxon>metagenomes</taxon>
        <taxon>ecological metagenomes</taxon>
    </lineage>
</organism>
<dbReference type="PANTHER" id="PTHR33221:SF5">
    <property type="entry name" value="HTH-TYPE TRANSCRIPTIONAL REGULATOR ISCR"/>
    <property type="match status" value="1"/>
</dbReference>
<dbReference type="AlphaFoldDB" id="A0A0W8FN44"/>